<protein>
    <submittedName>
        <fullName evidence="1">Uncharacterized protein</fullName>
    </submittedName>
</protein>
<proteinExistence type="predicted"/>
<sequence>MIKTVEIEFEKDALNDDFKEFITALLKFLEGNTVLSSFYDDDKEQLEIQYLERTSNYGCVR</sequence>
<accession>A0A8S5ME83</accession>
<evidence type="ECO:0000313" key="1">
    <source>
        <dbReference type="EMBL" id="DAD80391.1"/>
    </source>
</evidence>
<name>A0A8S5ME83_9CAUD</name>
<organism evidence="1">
    <name type="scientific">Siphoviridae sp. ctX581</name>
    <dbReference type="NCBI Taxonomy" id="2826365"/>
    <lineage>
        <taxon>Viruses</taxon>
        <taxon>Duplodnaviria</taxon>
        <taxon>Heunggongvirae</taxon>
        <taxon>Uroviricota</taxon>
        <taxon>Caudoviricetes</taxon>
    </lineage>
</organism>
<reference evidence="1" key="1">
    <citation type="journal article" date="2021" name="Proc. Natl. Acad. Sci. U.S.A.">
        <title>A Catalog of Tens of Thousands of Viruses from Human Metagenomes Reveals Hidden Associations with Chronic Diseases.</title>
        <authorList>
            <person name="Tisza M.J."/>
            <person name="Buck C.B."/>
        </authorList>
    </citation>
    <scope>NUCLEOTIDE SEQUENCE</scope>
    <source>
        <strain evidence="1">CtX581</strain>
    </source>
</reference>
<dbReference type="EMBL" id="BK014883">
    <property type="protein sequence ID" value="DAD80391.1"/>
    <property type="molecule type" value="Genomic_DNA"/>
</dbReference>